<protein>
    <submittedName>
        <fullName evidence="9">Lactate utilization protein</fullName>
    </submittedName>
</protein>
<dbReference type="PROSITE" id="PS51379">
    <property type="entry name" value="4FE4S_FER_2"/>
    <property type="match status" value="1"/>
</dbReference>
<evidence type="ECO:0000256" key="4">
    <source>
        <dbReference type="ARBA" id="ARBA00022737"/>
    </source>
</evidence>
<evidence type="ECO:0000256" key="5">
    <source>
        <dbReference type="ARBA" id="ARBA00022982"/>
    </source>
</evidence>
<keyword evidence="7" id="KW-0411">Iron-sulfur</keyword>
<dbReference type="Proteomes" id="UP001165427">
    <property type="component" value="Unassembled WGS sequence"/>
</dbReference>
<dbReference type="EMBL" id="JALJRB010000001">
    <property type="protein sequence ID" value="MCJ8499168.1"/>
    <property type="molecule type" value="Genomic_DNA"/>
</dbReference>
<proteinExistence type="predicted"/>
<dbReference type="SUPFAM" id="SSF100950">
    <property type="entry name" value="NagB/RpiA/CoA transferase-like"/>
    <property type="match status" value="1"/>
</dbReference>
<comment type="caution">
    <text evidence="9">The sequence shown here is derived from an EMBL/GenBank/DDBJ whole genome shotgun (WGS) entry which is preliminary data.</text>
</comment>
<dbReference type="AlphaFoldDB" id="A0AA41UN43"/>
<evidence type="ECO:0000256" key="6">
    <source>
        <dbReference type="ARBA" id="ARBA00023004"/>
    </source>
</evidence>
<accession>A0AA41UN43</accession>
<dbReference type="InterPro" id="IPR024569">
    <property type="entry name" value="LutB_C"/>
</dbReference>
<dbReference type="Gene3D" id="3.40.50.10420">
    <property type="entry name" value="NagB/RpiA/CoA transferase-like"/>
    <property type="match status" value="1"/>
</dbReference>
<evidence type="ECO:0000256" key="1">
    <source>
        <dbReference type="ARBA" id="ARBA00022448"/>
    </source>
</evidence>
<dbReference type="InterPro" id="IPR003741">
    <property type="entry name" value="LUD_dom"/>
</dbReference>
<keyword evidence="4" id="KW-0677">Repeat</keyword>
<keyword evidence="2" id="KW-0004">4Fe-4S</keyword>
<evidence type="ECO:0000256" key="7">
    <source>
        <dbReference type="ARBA" id="ARBA00023014"/>
    </source>
</evidence>
<keyword evidence="10" id="KW-1185">Reference proteome</keyword>
<dbReference type="PANTHER" id="PTHR47153">
    <property type="entry name" value="LACTATE UTILIZATION PROTEIN B"/>
    <property type="match status" value="1"/>
</dbReference>
<dbReference type="InterPro" id="IPR009051">
    <property type="entry name" value="Helical_ferredxn"/>
</dbReference>
<dbReference type="Pfam" id="PF13183">
    <property type="entry name" value="Fer4_8"/>
    <property type="match status" value="1"/>
</dbReference>
<dbReference type="Gene3D" id="1.10.1060.10">
    <property type="entry name" value="Alpha-helical ferredoxin"/>
    <property type="match status" value="1"/>
</dbReference>
<dbReference type="InterPro" id="IPR017896">
    <property type="entry name" value="4Fe4S_Fe-S-bd"/>
</dbReference>
<dbReference type="Pfam" id="PF02589">
    <property type="entry name" value="LUD_dom"/>
    <property type="match status" value="1"/>
</dbReference>
<keyword evidence="3" id="KW-0479">Metal-binding</keyword>
<keyword evidence="5" id="KW-0249">Electron transport</keyword>
<dbReference type="GO" id="GO:0006089">
    <property type="term" value="P:lactate metabolic process"/>
    <property type="evidence" value="ECO:0007669"/>
    <property type="project" value="InterPro"/>
</dbReference>
<evidence type="ECO:0000256" key="2">
    <source>
        <dbReference type="ARBA" id="ARBA00022485"/>
    </source>
</evidence>
<keyword evidence="1" id="KW-0813">Transport</keyword>
<name>A0AA41UN43_9BACT</name>
<reference evidence="9" key="1">
    <citation type="submission" date="2022-04" db="EMBL/GenBank/DDBJ databases">
        <title>Desulfatitalea alkaliphila sp. nov., a novel anaerobic sulfate-reducing bacterium isolated from terrestrial mud volcano, Taman Peninsula, Russia.</title>
        <authorList>
            <person name="Khomyakova M.A."/>
            <person name="Merkel A.Y."/>
            <person name="Slobodkin A.I."/>
        </authorList>
    </citation>
    <scope>NUCLEOTIDE SEQUENCE</scope>
    <source>
        <strain evidence="9">M08but</strain>
    </source>
</reference>
<dbReference type="GO" id="GO:0051539">
    <property type="term" value="F:4 iron, 4 sulfur cluster binding"/>
    <property type="evidence" value="ECO:0007669"/>
    <property type="project" value="UniProtKB-KW"/>
</dbReference>
<gene>
    <name evidence="9" type="ORF">MRX98_01165</name>
</gene>
<sequence length="485" mass="53603">MELTTARFKETAQVELDNARTQKFLRLLPIRLSARRDAAYRSFADPEAAHAYGHAIRGEAIERLPELLKTFEANAEANGALVFWAADSDAANAYIVDLARRKGARYVTKGKSMITEELGLNDALAAAGITAWETDLGEFIAQLLEKPPFHIVGPAINIPVEQIRDIFMARGVLDTPTIDPVTLGRAARRFLRDKFRDLRMGVTGVNIAVADTGTVINVENEGNIRFNKSSPRTLVCVMSLEKVVPTMADALHMLRVLCRSATGQAAGAYITFDSGPRREGESDGPEELHIIVLDNGRSAMAADPHTREVLRCIRCGACLNACPVYGKVGGYPYGWAYSGPMGQVLTPALRGLADTGDLIRACTLCHRCKVICPAGIDHPATLLYYRHKDVQADPQMGGRGRSAMERLAYWGHAFVGSHPRLWRLFARIVRRVANRHAHDGTISRITRRTEGWFSSRDLPLLPQDTFHDRWRQGAAARKPRKEVSS</sequence>
<dbReference type="PROSITE" id="PS00198">
    <property type="entry name" value="4FE4S_FER_1"/>
    <property type="match status" value="1"/>
</dbReference>
<organism evidence="9 10">
    <name type="scientific">Desulfatitalea alkaliphila</name>
    <dbReference type="NCBI Taxonomy" id="2929485"/>
    <lineage>
        <taxon>Bacteria</taxon>
        <taxon>Pseudomonadati</taxon>
        <taxon>Thermodesulfobacteriota</taxon>
        <taxon>Desulfobacteria</taxon>
        <taxon>Desulfobacterales</taxon>
        <taxon>Desulfosarcinaceae</taxon>
        <taxon>Desulfatitalea</taxon>
    </lineage>
</organism>
<evidence type="ECO:0000259" key="8">
    <source>
        <dbReference type="PROSITE" id="PS51379"/>
    </source>
</evidence>
<feature type="domain" description="4Fe-4S ferredoxin-type" evidence="8">
    <location>
        <begin position="302"/>
        <end position="333"/>
    </location>
</feature>
<dbReference type="SUPFAM" id="SSF46548">
    <property type="entry name" value="alpha-helical ferredoxin"/>
    <property type="match status" value="1"/>
</dbReference>
<dbReference type="GO" id="GO:0046872">
    <property type="term" value="F:metal ion binding"/>
    <property type="evidence" value="ECO:0007669"/>
    <property type="project" value="UniProtKB-KW"/>
</dbReference>
<dbReference type="PANTHER" id="PTHR47153:SF2">
    <property type="entry name" value="LACTATE UTILIZATION PROTEIN B"/>
    <property type="match status" value="1"/>
</dbReference>
<dbReference type="InterPro" id="IPR004452">
    <property type="entry name" value="LutB/LldF"/>
</dbReference>
<dbReference type="InterPro" id="IPR037171">
    <property type="entry name" value="NagB/RpiA_transferase-like"/>
</dbReference>
<dbReference type="Pfam" id="PF11870">
    <property type="entry name" value="LutB_C"/>
    <property type="match status" value="1"/>
</dbReference>
<dbReference type="RefSeq" id="WP_246902291.1">
    <property type="nucleotide sequence ID" value="NZ_JALJRB010000001.1"/>
</dbReference>
<evidence type="ECO:0000256" key="3">
    <source>
        <dbReference type="ARBA" id="ARBA00022723"/>
    </source>
</evidence>
<evidence type="ECO:0000313" key="9">
    <source>
        <dbReference type="EMBL" id="MCJ8499168.1"/>
    </source>
</evidence>
<evidence type="ECO:0000313" key="10">
    <source>
        <dbReference type="Proteomes" id="UP001165427"/>
    </source>
</evidence>
<dbReference type="InterPro" id="IPR024185">
    <property type="entry name" value="FTHF_cligase-like_sf"/>
</dbReference>
<keyword evidence="6" id="KW-0408">Iron</keyword>
<dbReference type="InterPro" id="IPR017900">
    <property type="entry name" value="4Fe4S_Fe_S_CS"/>
</dbReference>